<comment type="caution">
    <text evidence="1">The sequence shown here is derived from an EMBL/GenBank/DDBJ whole genome shotgun (WGS) entry which is preliminary data.</text>
</comment>
<organism evidence="1 2">
    <name type="scientific">Tanacetum coccineum</name>
    <dbReference type="NCBI Taxonomy" id="301880"/>
    <lineage>
        <taxon>Eukaryota</taxon>
        <taxon>Viridiplantae</taxon>
        <taxon>Streptophyta</taxon>
        <taxon>Embryophyta</taxon>
        <taxon>Tracheophyta</taxon>
        <taxon>Spermatophyta</taxon>
        <taxon>Magnoliopsida</taxon>
        <taxon>eudicotyledons</taxon>
        <taxon>Gunneridae</taxon>
        <taxon>Pentapetalae</taxon>
        <taxon>asterids</taxon>
        <taxon>campanulids</taxon>
        <taxon>Asterales</taxon>
        <taxon>Asteraceae</taxon>
        <taxon>Asteroideae</taxon>
        <taxon>Anthemideae</taxon>
        <taxon>Anthemidinae</taxon>
        <taxon>Tanacetum</taxon>
    </lineage>
</organism>
<gene>
    <name evidence="1" type="ORF">Tco_0936770</name>
</gene>
<sequence>MMKMVAEDVTFLGSSGNVECMKNEFGQHGNNCIWIGLYSYDLMAVVVKAEAEEEEEGDLITVVNEMKISWYTVYNNTQTQTISDTKEAHGNGHVLDDILLSDPEDGRISYEEFQTTMKAGTEWRKASLVSGRSECRRVVSGHVSYKLQRKKHTLEKMADDKCTKCVEIEYQIVAVCVVAYHSIAVLLRNCKRRFLIRLSDGKRNECRQKRRGQHKRLNLNEEHEMLVNQSLVMAAKAASIIMFFTEDEGKEQRWGLDNHQRSKRKVNRNEWSMEL</sequence>
<reference evidence="1" key="1">
    <citation type="journal article" date="2022" name="Int. J. Mol. Sci.">
        <title>Draft Genome of Tanacetum Coccineum: Genomic Comparison of Closely Related Tanacetum-Family Plants.</title>
        <authorList>
            <person name="Yamashiro T."/>
            <person name="Shiraishi A."/>
            <person name="Nakayama K."/>
            <person name="Satake H."/>
        </authorList>
    </citation>
    <scope>NUCLEOTIDE SEQUENCE</scope>
</reference>
<evidence type="ECO:0000313" key="1">
    <source>
        <dbReference type="EMBL" id="GJT36905.1"/>
    </source>
</evidence>
<protein>
    <recommendedName>
        <fullName evidence="3">EF-hand domain-containing protein</fullName>
    </recommendedName>
</protein>
<accession>A0ABQ5DCB8</accession>
<dbReference type="EMBL" id="BQNB010015179">
    <property type="protein sequence ID" value="GJT36905.1"/>
    <property type="molecule type" value="Genomic_DNA"/>
</dbReference>
<name>A0ABQ5DCB8_9ASTR</name>
<dbReference type="Proteomes" id="UP001151760">
    <property type="component" value="Unassembled WGS sequence"/>
</dbReference>
<evidence type="ECO:0008006" key="3">
    <source>
        <dbReference type="Google" id="ProtNLM"/>
    </source>
</evidence>
<keyword evidence="2" id="KW-1185">Reference proteome</keyword>
<evidence type="ECO:0000313" key="2">
    <source>
        <dbReference type="Proteomes" id="UP001151760"/>
    </source>
</evidence>
<proteinExistence type="predicted"/>
<reference evidence="1" key="2">
    <citation type="submission" date="2022-01" db="EMBL/GenBank/DDBJ databases">
        <authorList>
            <person name="Yamashiro T."/>
            <person name="Shiraishi A."/>
            <person name="Satake H."/>
            <person name="Nakayama K."/>
        </authorList>
    </citation>
    <scope>NUCLEOTIDE SEQUENCE</scope>
</reference>